<dbReference type="SMART" id="SM00388">
    <property type="entry name" value="HisKA"/>
    <property type="match status" value="1"/>
</dbReference>
<dbReference type="EMBL" id="AP026382">
    <property type="protein sequence ID" value="BDN97236.1"/>
    <property type="molecule type" value="Genomic_DNA"/>
</dbReference>
<dbReference type="SMART" id="SM00387">
    <property type="entry name" value="HATPase_c"/>
    <property type="match status" value="1"/>
</dbReference>
<feature type="transmembrane region" description="Helical" evidence="7">
    <location>
        <begin position="12"/>
        <end position="31"/>
    </location>
</feature>
<evidence type="ECO:0000256" key="4">
    <source>
        <dbReference type="ARBA" id="ARBA00022679"/>
    </source>
</evidence>
<dbReference type="Proteomes" id="UP001058317">
    <property type="component" value="Chromosome"/>
</dbReference>
<evidence type="ECO:0000256" key="6">
    <source>
        <dbReference type="ARBA" id="ARBA00023012"/>
    </source>
</evidence>
<reference evidence="10 11" key="1">
    <citation type="submission" date="2017-03" db="EMBL/GenBank/DDBJ databases">
        <authorList>
            <person name="Afonso C.L."/>
            <person name="Miller P.J."/>
            <person name="Scott M.A."/>
            <person name="Spackman E."/>
            <person name="Goraichik I."/>
            <person name="Dimitrov K.M."/>
            <person name="Suarez D.L."/>
            <person name="Swayne D.E."/>
        </authorList>
    </citation>
    <scope>NUCLEOTIDE SEQUENCE [LARGE SCALE GENOMIC DNA]</scope>
    <source>
        <strain evidence="10 11">ATCC 51113</strain>
    </source>
</reference>
<dbReference type="PRINTS" id="PR00344">
    <property type="entry name" value="BCTRLSENSOR"/>
</dbReference>
<dbReference type="PANTHER" id="PTHR43711:SF1">
    <property type="entry name" value="HISTIDINE KINASE 1"/>
    <property type="match status" value="1"/>
</dbReference>
<sequence>MIYRLSLSQRLTLVFTAIMLICAVAVSVVQIRSSKQYGDAMVQRLSLELASKIVKSESLIDASGQVNRQTLKGLFNHLMTLNPSVELYLVSPSGEILADAAPPGHIQRQNISVQPIQVFLNSDELPVYGNDPRSSQQKVFSAAPVLFNGKLHGYLYIILQGEDLNMLANTAWQKTLWNTVTGTLILVLLAGAIAGYLVWRWVTNPVKRLTGQVVNLEQDSISVIKQLAQKKPDLAPANEIALLNNAFIELAQKIAHQWDLLADSDRQRREFIANISHDLRTPLTSLLGYLEMLSLKADTMTPEENRHYLSIALRQGHKVRHLSQQLFELARLEHGGIKPQRERFAIGELIQDVAQKFDLPVATRHLQLHLDVIGPLPLVNADLSMMERIVTNLLDNAIRHTPDGGEVWLKVWRDEDRLLAEVQDSGPGVEEAVREVLFQRPTALLPREQRAERGGLGLLIVRRMLELHGGDIRLINSTAGACFRFSLPLADSPLSS</sequence>
<dbReference type="RefSeq" id="WP_016156464.1">
    <property type="nucleotide sequence ID" value="NZ_AP026382.1"/>
</dbReference>
<keyword evidence="7" id="KW-0472">Membrane</keyword>
<dbReference type="InterPro" id="IPR050736">
    <property type="entry name" value="Sensor_HK_Regulatory"/>
</dbReference>
<dbReference type="SUPFAM" id="SSF55874">
    <property type="entry name" value="ATPase domain of HSP90 chaperone/DNA topoisomerase II/histidine kinase"/>
    <property type="match status" value="1"/>
</dbReference>
<dbReference type="EMBL" id="NAEW01000001">
    <property type="protein sequence ID" value="OQM43981.1"/>
    <property type="molecule type" value="Genomic_DNA"/>
</dbReference>
<evidence type="ECO:0000313" key="9">
    <source>
        <dbReference type="EMBL" id="BDN97236.1"/>
    </source>
</evidence>
<keyword evidence="5 10" id="KW-0418">Kinase</keyword>
<dbReference type="InterPro" id="IPR003594">
    <property type="entry name" value="HATPase_dom"/>
</dbReference>
<evidence type="ECO:0000256" key="2">
    <source>
        <dbReference type="ARBA" id="ARBA00012438"/>
    </source>
</evidence>
<dbReference type="Pfam" id="PF00512">
    <property type="entry name" value="HisKA"/>
    <property type="match status" value="1"/>
</dbReference>
<dbReference type="PANTHER" id="PTHR43711">
    <property type="entry name" value="TWO-COMPONENT HISTIDINE KINASE"/>
    <property type="match status" value="1"/>
</dbReference>
<name>A0A1V8P5Q6_CITBR</name>
<dbReference type="Gene3D" id="1.10.287.130">
    <property type="match status" value="1"/>
</dbReference>
<dbReference type="CDD" id="cd00082">
    <property type="entry name" value="HisKA"/>
    <property type="match status" value="1"/>
</dbReference>
<dbReference type="Proteomes" id="UP000192573">
    <property type="component" value="Unassembled WGS sequence"/>
</dbReference>
<comment type="catalytic activity">
    <reaction evidence="1">
        <text>ATP + protein L-histidine = ADP + protein N-phospho-L-histidine.</text>
        <dbReference type="EC" id="2.7.13.3"/>
    </reaction>
</comment>
<dbReference type="InterPro" id="IPR005467">
    <property type="entry name" value="His_kinase_dom"/>
</dbReference>
<dbReference type="AlphaFoldDB" id="A0A1V8P5Q6"/>
<dbReference type="Gene3D" id="3.30.565.10">
    <property type="entry name" value="Histidine kinase-like ATPase, C-terminal domain"/>
    <property type="match status" value="1"/>
</dbReference>
<dbReference type="FunFam" id="1.10.287.130:FF:000001">
    <property type="entry name" value="Two-component sensor histidine kinase"/>
    <property type="match status" value="1"/>
</dbReference>
<dbReference type="Gene3D" id="6.10.340.10">
    <property type="match status" value="1"/>
</dbReference>
<dbReference type="GO" id="GO:0000155">
    <property type="term" value="F:phosphorelay sensor kinase activity"/>
    <property type="evidence" value="ECO:0007669"/>
    <property type="project" value="InterPro"/>
</dbReference>
<dbReference type="InterPro" id="IPR036097">
    <property type="entry name" value="HisK_dim/P_sf"/>
</dbReference>
<gene>
    <name evidence="10" type="ORF">BZK42_03670</name>
    <name evidence="9" type="ORF">KAM621c_23410</name>
</gene>
<keyword evidence="4" id="KW-0808">Transferase</keyword>
<reference evidence="9" key="2">
    <citation type="submission" date="2022-07" db="EMBL/GenBank/DDBJ databases">
        <title>Complete genome sequence of carbapenem-resistant Citrobacter spp. in Japan.</title>
        <authorList>
            <person name="Maehana S."/>
            <person name="Suzuki M."/>
            <person name="Kitasato H."/>
        </authorList>
    </citation>
    <scope>NUCLEOTIDE SEQUENCE</scope>
    <source>
        <strain evidence="9">KAM621</strain>
    </source>
</reference>
<evidence type="ECO:0000313" key="10">
    <source>
        <dbReference type="EMBL" id="OQM43981.1"/>
    </source>
</evidence>
<evidence type="ECO:0000256" key="1">
    <source>
        <dbReference type="ARBA" id="ARBA00000085"/>
    </source>
</evidence>
<dbReference type="InterPro" id="IPR004358">
    <property type="entry name" value="Sig_transdc_His_kin-like_C"/>
</dbReference>
<keyword evidence="6" id="KW-0902">Two-component regulatory system</keyword>
<evidence type="ECO:0000259" key="8">
    <source>
        <dbReference type="PROSITE" id="PS50109"/>
    </source>
</evidence>
<dbReference type="CDD" id="cd00075">
    <property type="entry name" value="HATPase"/>
    <property type="match status" value="1"/>
</dbReference>
<dbReference type="InterPro" id="IPR036890">
    <property type="entry name" value="HATPase_C_sf"/>
</dbReference>
<dbReference type="Pfam" id="PF02518">
    <property type="entry name" value="HATPase_c"/>
    <property type="match status" value="1"/>
</dbReference>
<evidence type="ECO:0000256" key="3">
    <source>
        <dbReference type="ARBA" id="ARBA00022553"/>
    </source>
</evidence>
<keyword evidence="7" id="KW-1133">Transmembrane helix</keyword>
<keyword evidence="7" id="KW-0812">Transmembrane</keyword>
<dbReference type="SUPFAM" id="SSF47384">
    <property type="entry name" value="Homodimeric domain of signal transducing histidine kinase"/>
    <property type="match status" value="1"/>
</dbReference>
<protein>
    <recommendedName>
        <fullName evidence="2">histidine kinase</fullName>
        <ecNumber evidence="2">2.7.13.3</ecNumber>
    </recommendedName>
</protein>
<feature type="domain" description="Histidine kinase" evidence="8">
    <location>
        <begin position="274"/>
        <end position="491"/>
    </location>
</feature>
<dbReference type="EC" id="2.7.13.3" evidence="2"/>
<feature type="transmembrane region" description="Helical" evidence="7">
    <location>
        <begin position="179"/>
        <end position="199"/>
    </location>
</feature>
<keyword evidence="3" id="KW-0597">Phosphoprotein</keyword>
<proteinExistence type="predicted"/>
<dbReference type="PROSITE" id="PS50109">
    <property type="entry name" value="HIS_KIN"/>
    <property type="match status" value="1"/>
</dbReference>
<evidence type="ECO:0000256" key="5">
    <source>
        <dbReference type="ARBA" id="ARBA00022777"/>
    </source>
</evidence>
<dbReference type="InterPro" id="IPR003661">
    <property type="entry name" value="HisK_dim/P_dom"/>
</dbReference>
<organism evidence="10 11">
    <name type="scientific">Citrobacter braakii</name>
    <dbReference type="NCBI Taxonomy" id="57706"/>
    <lineage>
        <taxon>Bacteria</taxon>
        <taxon>Pseudomonadati</taxon>
        <taxon>Pseudomonadota</taxon>
        <taxon>Gammaproteobacteria</taxon>
        <taxon>Enterobacterales</taxon>
        <taxon>Enterobacteriaceae</taxon>
        <taxon>Citrobacter</taxon>
        <taxon>Citrobacter freundii complex</taxon>
    </lineage>
</organism>
<accession>A0A1V8P5Q6</accession>
<evidence type="ECO:0000256" key="7">
    <source>
        <dbReference type="SAM" id="Phobius"/>
    </source>
</evidence>
<evidence type="ECO:0000313" key="11">
    <source>
        <dbReference type="Proteomes" id="UP000192573"/>
    </source>
</evidence>